<evidence type="ECO:0000313" key="2">
    <source>
        <dbReference type="Proteomes" id="UP000589738"/>
    </source>
</evidence>
<dbReference type="AlphaFoldDB" id="A0A841N9G8"/>
<evidence type="ECO:0000313" key="1">
    <source>
        <dbReference type="EMBL" id="MBB6371341.1"/>
    </source>
</evidence>
<protein>
    <submittedName>
        <fullName evidence="1">Uncharacterized protein</fullName>
    </submittedName>
</protein>
<reference evidence="1 2" key="1">
    <citation type="submission" date="2020-08" db="EMBL/GenBank/DDBJ databases">
        <title>Functional genomics of gut bacteria from endangered species of beetles.</title>
        <authorList>
            <person name="Carlos-Shanley C."/>
        </authorList>
    </citation>
    <scope>NUCLEOTIDE SEQUENCE [LARGE SCALE GENOMIC DNA]</scope>
    <source>
        <strain evidence="1 2">S00136</strain>
    </source>
</reference>
<comment type="caution">
    <text evidence="1">The sequence shown here is derived from an EMBL/GenBank/DDBJ whole genome shotgun (WGS) entry which is preliminary data.</text>
</comment>
<dbReference type="RefSeq" id="WP_184163572.1">
    <property type="nucleotide sequence ID" value="NZ_JACHLC010000002.1"/>
</dbReference>
<keyword evidence="2" id="KW-1185">Reference proteome</keyword>
<proteinExistence type="predicted"/>
<gene>
    <name evidence="1" type="ORF">HNP36_002417</name>
</gene>
<accession>A0A841N9G8</accession>
<dbReference type="EMBL" id="JACHLC010000002">
    <property type="protein sequence ID" value="MBB6371341.1"/>
    <property type="molecule type" value="Genomic_DNA"/>
</dbReference>
<dbReference type="Proteomes" id="UP000589738">
    <property type="component" value="Unassembled WGS sequence"/>
</dbReference>
<name>A0A841N9G8_9FLAO</name>
<organism evidence="1 2">
    <name type="scientific">Chryseobacterium shigense</name>
    <dbReference type="NCBI Taxonomy" id="297244"/>
    <lineage>
        <taxon>Bacteria</taxon>
        <taxon>Pseudomonadati</taxon>
        <taxon>Bacteroidota</taxon>
        <taxon>Flavobacteriia</taxon>
        <taxon>Flavobacteriales</taxon>
        <taxon>Weeksellaceae</taxon>
        <taxon>Chryseobacterium group</taxon>
        <taxon>Chryseobacterium</taxon>
    </lineage>
</organism>
<sequence>MIRKFLFSIPLLLSLQIFGQDIDCEKLYTEAQENFEKNFGNNASVDYSGLGKTILENLDMSRFTEKNIVLYVSNVTEYCPAGVPKNPCPVFKDTAYHFNEEKLWTADQILTLREKAKKNIIPISSLNFYTEEDGFYHQFKNKDFKKGLQKVSWQINDGSELARKGRTFYYFPYRKNAKPLIITKISTSNIFLDTDTVQTFVQHSNSKEIHINFVFENNPAKNYIQTYRYVDNLWKLTDSKNGNYN</sequence>